<evidence type="ECO:0000313" key="1">
    <source>
        <dbReference type="EMBL" id="DAE00013.1"/>
    </source>
</evidence>
<sequence>MSTAHLSILQIFCLQFASVRLKKPRFYGAFLFYPHSPKCRFLP</sequence>
<reference evidence="1" key="1">
    <citation type="journal article" date="2021" name="Proc. Natl. Acad. Sci. U.S.A.">
        <title>A Catalog of Tens of Thousands of Viruses from Human Metagenomes Reveals Hidden Associations with Chronic Diseases.</title>
        <authorList>
            <person name="Tisza M.J."/>
            <person name="Buck C.B."/>
        </authorList>
    </citation>
    <scope>NUCLEOTIDE SEQUENCE</scope>
    <source>
        <strain evidence="1">CtiMP24</strain>
    </source>
</reference>
<dbReference type="EMBL" id="BK015297">
    <property type="protein sequence ID" value="DAE00013.1"/>
    <property type="molecule type" value="Genomic_DNA"/>
</dbReference>
<proteinExistence type="predicted"/>
<organism evidence="1">
    <name type="scientific">Siphoviridae sp. ctiMP24</name>
    <dbReference type="NCBI Taxonomy" id="2825621"/>
    <lineage>
        <taxon>Viruses</taxon>
        <taxon>Duplodnaviria</taxon>
        <taxon>Heunggongvirae</taxon>
        <taxon>Uroviricota</taxon>
        <taxon>Caudoviricetes</taxon>
    </lineage>
</organism>
<name>A0A8S5P016_9CAUD</name>
<protein>
    <submittedName>
        <fullName evidence="1">Uncharacterized protein</fullName>
    </submittedName>
</protein>
<accession>A0A8S5P016</accession>